<dbReference type="EMBL" id="LT629779">
    <property type="protein sequence ID" value="SDS56150.1"/>
    <property type="molecule type" value="Genomic_DNA"/>
</dbReference>
<keyword evidence="1" id="KW-0812">Transmembrane</keyword>
<gene>
    <name evidence="2" type="ORF">SAMN04489743_0337</name>
</gene>
<dbReference type="AlphaFoldDB" id="A0A1H1T7B5"/>
<evidence type="ECO:0000313" key="2">
    <source>
        <dbReference type="EMBL" id="SDS56150.1"/>
    </source>
</evidence>
<evidence type="ECO:0000313" key="3">
    <source>
        <dbReference type="Proteomes" id="UP000198751"/>
    </source>
</evidence>
<sequence>MRQTGRSATAAVLLVIGAGLAVLGVLVHYGFMSVYGDVTGSAFDGLMWGLTAGPSKLALLLVTLFALIGFVLSVRRWMRLTAVAIPALMLIGMFAVTPLALGQRFETQYVSSPQCVTEGTAEPMASADRAAQQVFDSISHVGQFSGGGMSGVGGCTRWFKLSGDVDVLQHYRAQLTAAGWKVVEDDGHHLRAHLYGRAFDVMTCPRGGVIWAGNDGDPSYGQGRSGLVGTEICPHDL</sequence>
<keyword evidence="1" id="KW-1133">Transmembrane helix</keyword>
<dbReference type="OrthoDB" id="4939297at2"/>
<evidence type="ECO:0000256" key="1">
    <source>
        <dbReference type="SAM" id="Phobius"/>
    </source>
</evidence>
<name>A0A1H1T7B5_9MICC</name>
<feature type="transmembrane region" description="Helical" evidence="1">
    <location>
        <begin position="55"/>
        <end position="73"/>
    </location>
</feature>
<keyword evidence="3" id="KW-1185">Reference proteome</keyword>
<keyword evidence="1" id="KW-0472">Membrane</keyword>
<reference evidence="3" key="1">
    <citation type="submission" date="2016-10" db="EMBL/GenBank/DDBJ databases">
        <authorList>
            <person name="Varghese N."/>
            <person name="Submissions S."/>
        </authorList>
    </citation>
    <scope>NUCLEOTIDE SEQUENCE [LARGE SCALE GENOMIC DNA]</scope>
    <source>
        <strain evidence="3">IMMIB L-1606</strain>
    </source>
</reference>
<dbReference type="RefSeq" id="WP_091716997.1">
    <property type="nucleotide sequence ID" value="NZ_LT629779.1"/>
</dbReference>
<organism evidence="2 3">
    <name type="scientific">Pseudarthrobacter equi</name>
    <dbReference type="NCBI Taxonomy" id="728066"/>
    <lineage>
        <taxon>Bacteria</taxon>
        <taxon>Bacillati</taxon>
        <taxon>Actinomycetota</taxon>
        <taxon>Actinomycetes</taxon>
        <taxon>Micrococcales</taxon>
        <taxon>Micrococcaceae</taxon>
        <taxon>Pseudarthrobacter</taxon>
    </lineage>
</organism>
<feature type="transmembrane region" description="Helical" evidence="1">
    <location>
        <begin position="80"/>
        <end position="101"/>
    </location>
</feature>
<protein>
    <submittedName>
        <fullName evidence="2">Uncharacterized protein</fullName>
    </submittedName>
</protein>
<accession>A0A1H1T7B5</accession>
<proteinExistence type="predicted"/>
<feature type="transmembrane region" description="Helical" evidence="1">
    <location>
        <begin position="12"/>
        <end position="35"/>
    </location>
</feature>
<dbReference type="Proteomes" id="UP000198751">
    <property type="component" value="Chromosome I"/>
</dbReference>